<dbReference type="AlphaFoldDB" id="A0A5A7SSK5"/>
<dbReference type="EMBL" id="SSTD01019668">
    <property type="protein sequence ID" value="TYJ96353.1"/>
    <property type="molecule type" value="Genomic_DNA"/>
</dbReference>
<dbReference type="InterPro" id="IPR000719">
    <property type="entry name" value="Prot_kinase_dom"/>
</dbReference>
<dbReference type="InterPro" id="IPR011009">
    <property type="entry name" value="Kinase-like_dom_sf"/>
</dbReference>
<proteinExistence type="predicted"/>
<dbReference type="EMBL" id="SSTE01021801">
    <property type="protein sequence ID" value="KAA0032397.1"/>
    <property type="molecule type" value="Genomic_DNA"/>
</dbReference>
<accession>A0A5A7SSK5</accession>
<dbReference type="Proteomes" id="UP000321393">
    <property type="component" value="Unassembled WGS sequence"/>
</dbReference>
<dbReference type="PROSITE" id="PS00107">
    <property type="entry name" value="PROTEIN_KINASE_ATP"/>
    <property type="match status" value="1"/>
</dbReference>
<evidence type="ECO:0000256" key="1">
    <source>
        <dbReference type="PROSITE-ProRule" id="PRU10141"/>
    </source>
</evidence>
<evidence type="ECO:0000313" key="3">
    <source>
        <dbReference type="EMBL" id="KAA0032397.1"/>
    </source>
</evidence>
<organism evidence="3 5">
    <name type="scientific">Cucumis melo var. makuwa</name>
    <name type="common">Oriental melon</name>
    <dbReference type="NCBI Taxonomy" id="1194695"/>
    <lineage>
        <taxon>Eukaryota</taxon>
        <taxon>Viridiplantae</taxon>
        <taxon>Streptophyta</taxon>
        <taxon>Embryophyta</taxon>
        <taxon>Tracheophyta</taxon>
        <taxon>Spermatophyta</taxon>
        <taxon>Magnoliopsida</taxon>
        <taxon>eudicotyledons</taxon>
        <taxon>Gunneridae</taxon>
        <taxon>Pentapetalae</taxon>
        <taxon>rosids</taxon>
        <taxon>fabids</taxon>
        <taxon>Cucurbitales</taxon>
        <taxon>Cucurbitaceae</taxon>
        <taxon>Benincaseae</taxon>
        <taxon>Cucumis</taxon>
    </lineage>
</organism>
<sequence>MEEALKPQTPILPFSFVSIFSCSLPHSSLIVNLPHNSSLIAVHRYSVVYEKVEKIGEGTYGVVYKARDCISNETIVLKKIYLEQEDEGV</sequence>
<dbReference type="PROSITE" id="PS51257">
    <property type="entry name" value="PROKAR_LIPOPROTEIN"/>
    <property type="match status" value="1"/>
</dbReference>
<dbReference type="OrthoDB" id="1732493at2759"/>
<dbReference type="STRING" id="1194695.A0A5A7SSK5"/>
<keyword evidence="1" id="KW-0067">ATP-binding</keyword>
<name>A0A5A7SSK5_CUCMM</name>
<reference evidence="5 6" key="1">
    <citation type="submission" date="2019-08" db="EMBL/GenBank/DDBJ databases">
        <title>Draft genome sequences of two oriental melons (Cucumis melo L. var makuwa).</title>
        <authorList>
            <person name="Kwon S.-Y."/>
        </authorList>
    </citation>
    <scope>NUCLEOTIDE SEQUENCE [LARGE SCALE GENOMIC DNA]</scope>
    <source>
        <strain evidence="6">cv. Chang Bougi</strain>
        <strain evidence="5">cv. SW 3</strain>
        <tissue evidence="3">Leaf</tissue>
    </source>
</reference>
<evidence type="ECO:0000313" key="4">
    <source>
        <dbReference type="EMBL" id="TYJ96353.1"/>
    </source>
</evidence>
<evidence type="ECO:0000259" key="2">
    <source>
        <dbReference type="PROSITE" id="PS50011"/>
    </source>
</evidence>
<evidence type="ECO:0000313" key="5">
    <source>
        <dbReference type="Proteomes" id="UP000321393"/>
    </source>
</evidence>
<dbReference type="Proteomes" id="UP000321947">
    <property type="component" value="Unassembled WGS sequence"/>
</dbReference>
<dbReference type="SUPFAM" id="SSF56112">
    <property type="entry name" value="Protein kinase-like (PK-like)"/>
    <property type="match status" value="1"/>
</dbReference>
<dbReference type="Gene3D" id="3.30.200.20">
    <property type="entry name" value="Phosphorylase Kinase, domain 1"/>
    <property type="match status" value="1"/>
</dbReference>
<dbReference type="GO" id="GO:0005524">
    <property type="term" value="F:ATP binding"/>
    <property type="evidence" value="ECO:0007669"/>
    <property type="project" value="UniProtKB-UniRule"/>
</dbReference>
<evidence type="ECO:0000313" key="6">
    <source>
        <dbReference type="Proteomes" id="UP000321947"/>
    </source>
</evidence>
<gene>
    <name evidence="4" type="ORF">E5676_scaffold1159G00110</name>
    <name evidence="3" type="ORF">E6C27_scaffold219G002750</name>
</gene>
<comment type="caution">
    <text evidence="3">The sequence shown here is derived from an EMBL/GenBank/DDBJ whole genome shotgun (WGS) entry which is preliminary data.</text>
</comment>
<keyword evidence="3" id="KW-0418">Kinase</keyword>
<protein>
    <submittedName>
        <fullName evidence="3">Cyclin-dependent kinase</fullName>
    </submittedName>
</protein>
<keyword evidence="1" id="KW-0547">Nucleotide-binding</keyword>
<keyword evidence="3" id="KW-0808">Transferase</keyword>
<dbReference type="GO" id="GO:0004672">
    <property type="term" value="F:protein kinase activity"/>
    <property type="evidence" value="ECO:0007669"/>
    <property type="project" value="InterPro"/>
</dbReference>
<dbReference type="PROSITE" id="PS50011">
    <property type="entry name" value="PROTEIN_KINASE_DOM"/>
    <property type="match status" value="1"/>
</dbReference>
<dbReference type="InterPro" id="IPR017441">
    <property type="entry name" value="Protein_kinase_ATP_BS"/>
</dbReference>
<feature type="binding site" evidence="1">
    <location>
        <position position="78"/>
    </location>
    <ligand>
        <name>ATP</name>
        <dbReference type="ChEBI" id="CHEBI:30616"/>
    </ligand>
</feature>
<feature type="domain" description="Protein kinase" evidence="2">
    <location>
        <begin position="49"/>
        <end position="89"/>
    </location>
</feature>